<comment type="subcellular location">
    <subcellularLocation>
        <location evidence="1">Cytoplasm</location>
    </subcellularLocation>
</comment>
<feature type="repeat" description="Pumilio" evidence="7">
    <location>
        <begin position="356"/>
        <end position="391"/>
    </location>
</feature>
<feature type="repeat" description="Pumilio" evidence="7">
    <location>
        <begin position="464"/>
        <end position="499"/>
    </location>
</feature>
<dbReference type="GO" id="GO:0005634">
    <property type="term" value="C:nucleus"/>
    <property type="evidence" value="ECO:0007669"/>
    <property type="project" value="TreeGrafter"/>
</dbReference>
<dbReference type="InterPro" id="IPR011989">
    <property type="entry name" value="ARM-like"/>
</dbReference>
<evidence type="ECO:0000256" key="3">
    <source>
        <dbReference type="ARBA" id="ARBA00022490"/>
    </source>
</evidence>
<dbReference type="GO" id="GO:0030154">
    <property type="term" value="P:cell differentiation"/>
    <property type="evidence" value="ECO:0007669"/>
    <property type="project" value="UniProtKB-KW"/>
</dbReference>
<comment type="caution">
    <text evidence="9">The sequence shown here is derived from an EMBL/GenBank/DDBJ whole genome shotgun (WGS) entry which is preliminary data.</text>
</comment>
<dbReference type="PROSITE" id="PS50302">
    <property type="entry name" value="PUM"/>
    <property type="match status" value="8"/>
</dbReference>
<feature type="repeat" description="Pumilio" evidence="7">
    <location>
        <begin position="392"/>
        <end position="427"/>
    </location>
</feature>
<dbReference type="SUPFAM" id="SSF48371">
    <property type="entry name" value="ARM repeat"/>
    <property type="match status" value="1"/>
</dbReference>
<keyword evidence="2" id="KW-0217">Developmental protein</keyword>
<keyword evidence="6" id="KW-0694">RNA-binding</keyword>
<evidence type="ECO:0000256" key="4">
    <source>
        <dbReference type="ARBA" id="ARBA00022737"/>
    </source>
</evidence>
<proteinExistence type="predicted"/>
<keyword evidence="4" id="KW-0677">Repeat</keyword>
<dbReference type="InterPro" id="IPR001313">
    <property type="entry name" value="Pumilio_RNA-bd_rpt"/>
</dbReference>
<evidence type="ECO:0000256" key="6">
    <source>
        <dbReference type="ARBA" id="ARBA00022884"/>
    </source>
</evidence>
<dbReference type="InterPro" id="IPR016024">
    <property type="entry name" value="ARM-type_fold"/>
</dbReference>
<dbReference type="GO" id="GO:0010608">
    <property type="term" value="P:post-transcriptional regulation of gene expression"/>
    <property type="evidence" value="ECO:0007669"/>
    <property type="project" value="TreeGrafter"/>
</dbReference>
<dbReference type="Proteomes" id="UP001196413">
    <property type="component" value="Unassembled WGS sequence"/>
</dbReference>
<evidence type="ECO:0000313" key="9">
    <source>
        <dbReference type="EMBL" id="KAJ1355958.1"/>
    </source>
</evidence>
<feature type="repeat" description="Pumilio" evidence="7">
    <location>
        <begin position="540"/>
        <end position="575"/>
    </location>
</feature>
<evidence type="ECO:0000256" key="7">
    <source>
        <dbReference type="PROSITE-ProRule" id="PRU00317"/>
    </source>
</evidence>
<dbReference type="PROSITE" id="PS50303">
    <property type="entry name" value="PUM_HD"/>
    <property type="match status" value="1"/>
</dbReference>
<dbReference type="GO" id="GO:0005737">
    <property type="term" value="C:cytoplasm"/>
    <property type="evidence" value="ECO:0007669"/>
    <property type="project" value="UniProtKB-SubCell"/>
</dbReference>
<dbReference type="InterPro" id="IPR033712">
    <property type="entry name" value="Pumilio_RNA-bd"/>
</dbReference>
<evidence type="ECO:0000256" key="1">
    <source>
        <dbReference type="ARBA" id="ARBA00004496"/>
    </source>
</evidence>
<evidence type="ECO:0000259" key="8">
    <source>
        <dbReference type="PROSITE" id="PS50303"/>
    </source>
</evidence>
<dbReference type="Gene3D" id="1.25.10.10">
    <property type="entry name" value="Leucine-rich Repeat Variant"/>
    <property type="match status" value="1"/>
</dbReference>
<reference evidence="9" key="1">
    <citation type="submission" date="2021-06" db="EMBL/GenBank/DDBJ databases">
        <title>Parelaphostrongylus tenuis whole genome reference sequence.</title>
        <authorList>
            <person name="Garwood T.J."/>
            <person name="Larsen P.A."/>
            <person name="Fountain-Jones N.M."/>
            <person name="Garbe J.R."/>
            <person name="Macchietto M.G."/>
            <person name="Kania S.A."/>
            <person name="Gerhold R.W."/>
            <person name="Richards J.E."/>
            <person name="Wolf T.M."/>
        </authorList>
    </citation>
    <scope>NUCLEOTIDE SEQUENCE</scope>
    <source>
        <strain evidence="9">MNPRO001-30</strain>
        <tissue evidence="9">Meninges</tissue>
    </source>
</reference>
<feature type="repeat" description="Pumilio" evidence="7">
    <location>
        <begin position="576"/>
        <end position="611"/>
    </location>
</feature>
<evidence type="ECO:0000256" key="5">
    <source>
        <dbReference type="ARBA" id="ARBA00022782"/>
    </source>
</evidence>
<dbReference type="FunFam" id="1.25.10.10:FF:000004">
    <property type="entry name" value="Pumilio homolog 1 isoform 2"/>
    <property type="match status" value="1"/>
</dbReference>
<dbReference type="GO" id="GO:0003730">
    <property type="term" value="F:mRNA 3'-UTR binding"/>
    <property type="evidence" value="ECO:0007669"/>
    <property type="project" value="TreeGrafter"/>
</dbReference>
<dbReference type="PANTHER" id="PTHR12537:SF12">
    <property type="entry name" value="MATERNAL PROTEIN PUMILIO"/>
    <property type="match status" value="1"/>
</dbReference>
<feature type="domain" description="PUM-HD" evidence="8">
    <location>
        <begin position="336"/>
        <end position="680"/>
    </location>
</feature>
<accession>A0AAD5MFS4</accession>
<keyword evidence="3" id="KW-0963">Cytoplasm</keyword>
<dbReference type="AlphaFoldDB" id="A0AAD5MFS4"/>
<name>A0AAD5MFS4_PARTN</name>
<protein>
    <recommendedName>
        <fullName evidence="8">PUM-HD domain-containing protein</fullName>
    </recommendedName>
</protein>
<feature type="repeat" description="Pumilio" evidence="7">
    <location>
        <begin position="428"/>
        <end position="463"/>
    </location>
</feature>
<evidence type="ECO:0000256" key="2">
    <source>
        <dbReference type="ARBA" id="ARBA00022473"/>
    </source>
</evidence>
<dbReference type="CDD" id="cd07920">
    <property type="entry name" value="Pumilio"/>
    <property type="match status" value="1"/>
</dbReference>
<evidence type="ECO:0000313" key="10">
    <source>
        <dbReference type="Proteomes" id="UP001196413"/>
    </source>
</evidence>
<dbReference type="SMART" id="SM00025">
    <property type="entry name" value="Pumilio"/>
    <property type="match status" value="8"/>
</dbReference>
<keyword evidence="10" id="KW-1185">Reference proteome</keyword>
<sequence>MAEPHWSNGYGHNVWSSMPPGRVDHSVSKPIMVANANTSQATSPLSESYGPGVLQMVVDNVLSGSPASVNAKFGPPSTRGEVSLRIIDGKSEDKRNEGAPVGVPIPYGIPLFSPGVEGQAGTPDFQMAPFLFQGGHVIGGNTAMPFGSGSPAAAGFGYGGWGTIYSPHQPPVTTSSDECLKKGGGISIGGPATMPANVFSTSPPLSYQNSMLGVTNSLSNLSVNGHQITSPLRPEHSFQGASSALSNLPPPHMMYMQYNQSNPQTPTLGNSPTFFGSAMNGMPNVNLAAPNSGLPPNYGASHAFFNAQTRSNNMSPYSSMPQRRLVDESNCRMTGNRSHILEDFRNNRAPPLQITDILSHVVEFAKDQHGSRFIQQKLERASDKEKQLLFEEVLANAHVLMVDVFGNYVIQKFFEFGTPEQKAALGRSLKGNVMSLALQMYGCRVIQKAMESIDESMQLEILREMEGHVLKCVKDQNGNHVVQKVIEKVKPERLQFIINTFTKNGSDTITQLSTHPYGCRVIQRVLEYCSEDQKRPVLEALHANMSTLIVDQYGNYVVQHVLEHGSNQDRDRIVQEVAGNVLRYAQHKFASNVIEKCLICAGGHHKTSLIDEVCGTPNDPQPPILLMMKDQFANYVVQKMLDIADPVYRKKMMYAIKPHIPVLRKYNYGKHIITKLEKYFQKQQYNHAQHQHPQYDMTGLQVANVNPAVM</sequence>
<feature type="repeat" description="Pumilio" evidence="7">
    <location>
        <begin position="619"/>
        <end position="654"/>
    </location>
</feature>
<organism evidence="9 10">
    <name type="scientific">Parelaphostrongylus tenuis</name>
    <name type="common">Meningeal worm</name>
    <dbReference type="NCBI Taxonomy" id="148309"/>
    <lineage>
        <taxon>Eukaryota</taxon>
        <taxon>Metazoa</taxon>
        <taxon>Ecdysozoa</taxon>
        <taxon>Nematoda</taxon>
        <taxon>Chromadorea</taxon>
        <taxon>Rhabditida</taxon>
        <taxon>Rhabditina</taxon>
        <taxon>Rhabditomorpha</taxon>
        <taxon>Strongyloidea</taxon>
        <taxon>Metastrongylidae</taxon>
        <taxon>Parelaphostrongylus</taxon>
    </lineage>
</organism>
<dbReference type="PANTHER" id="PTHR12537">
    <property type="entry name" value="RNA BINDING PROTEIN PUMILIO-RELATED"/>
    <property type="match status" value="1"/>
</dbReference>
<dbReference type="EMBL" id="JAHQIW010002646">
    <property type="protein sequence ID" value="KAJ1355958.1"/>
    <property type="molecule type" value="Genomic_DNA"/>
</dbReference>
<dbReference type="Pfam" id="PF00806">
    <property type="entry name" value="PUF"/>
    <property type="match status" value="8"/>
</dbReference>
<feature type="repeat" description="Pumilio" evidence="7">
    <location>
        <begin position="500"/>
        <end position="539"/>
    </location>
</feature>
<dbReference type="InterPro" id="IPR033133">
    <property type="entry name" value="PUM-HD"/>
</dbReference>
<keyword evidence="5" id="KW-0221">Differentiation</keyword>
<gene>
    <name evidence="9" type="ORF">KIN20_013559</name>
</gene>